<comment type="caution">
    <text evidence="1">The sequence shown here is derived from an EMBL/GenBank/DDBJ whole genome shotgun (WGS) entry which is preliminary data.</text>
</comment>
<sequence length="104" mass="11767">MFVMELKDFTRETEQLPLRLNPAEISEIIAEACSEASSMNLNIVELLTMEKFSKLEKDLQDSRVALEADHIRIIELETQLMPQRAPMAGTFGGAKDIHVLYDSV</sequence>
<gene>
    <name evidence="1" type="ORF">KSP39_PZI002053</name>
</gene>
<evidence type="ECO:0000313" key="2">
    <source>
        <dbReference type="Proteomes" id="UP001418222"/>
    </source>
</evidence>
<proteinExistence type="predicted"/>
<keyword evidence="2" id="KW-1185">Reference proteome</keyword>
<name>A0AAP0C0E8_9ASPA</name>
<organism evidence="1 2">
    <name type="scientific">Platanthera zijinensis</name>
    <dbReference type="NCBI Taxonomy" id="2320716"/>
    <lineage>
        <taxon>Eukaryota</taxon>
        <taxon>Viridiplantae</taxon>
        <taxon>Streptophyta</taxon>
        <taxon>Embryophyta</taxon>
        <taxon>Tracheophyta</taxon>
        <taxon>Spermatophyta</taxon>
        <taxon>Magnoliopsida</taxon>
        <taxon>Liliopsida</taxon>
        <taxon>Asparagales</taxon>
        <taxon>Orchidaceae</taxon>
        <taxon>Orchidoideae</taxon>
        <taxon>Orchideae</taxon>
        <taxon>Orchidinae</taxon>
        <taxon>Platanthera</taxon>
    </lineage>
</organism>
<dbReference type="AlphaFoldDB" id="A0AAP0C0E8"/>
<protein>
    <submittedName>
        <fullName evidence="1">Uncharacterized protein</fullName>
    </submittedName>
</protein>
<dbReference type="Proteomes" id="UP001418222">
    <property type="component" value="Unassembled WGS sequence"/>
</dbReference>
<evidence type="ECO:0000313" key="1">
    <source>
        <dbReference type="EMBL" id="KAK8954288.1"/>
    </source>
</evidence>
<dbReference type="EMBL" id="JBBWWQ010000002">
    <property type="protein sequence ID" value="KAK8954288.1"/>
    <property type="molecule type" value="Genomic_DNA"/>
</dbReference>
<reference evidence="1 2" key="1">
    <citation type="journal article" date="2022" name="Nat. Plants">
        <title>Genomes of leafy and leafless Platanthera orchids illuminate the evolution of mycoheterotrophy.</title>
        <authorList>
            <person name="Li M.H."/>
            <person name="Liu K.W."/>
            <person name="Li Z."/>
            <person name="Lu H.C."/>
            <person name="Ye Q.L."/>
            <person name="Zhang D."/>
            <person name="Wang J.Y."/>
            <person name="Li Y.F."/>
            <person name="Zhong Z.M."/>
            <person name="Liu X."/>
            <person name="Yu X."/>
            <person name="Liu D.K."/>
            <person name="Tu X.D."/>
            <person name="Liu B."/>
            <person name="Hao Y."/>
            <person name="Liao X.Y."/>
            <person name="Jiang Y.T."/>
            <person name="Sun W.H."/>
            <person name="Chen J."/>
            <person name="Chen Y.Q."/>
            <person name="Ai Y."/>
            <person name="Zhai J.W."/>
            <person name="Wu S.S."/>
            <person name="Zhou Z."/>
            <person name="Hsiao Y.Y."/>
            <person name="Wu W.L."/>
            <person name="Chen Y.Y."/>
            <person name="Lin Y.F."/>
            <person name="Hsu J.L."/>
            <person name="Li C.Y."/>
            <person name="Wang Z.W."/>
            <person name="Zhao X."/>
            <person name="Zhong W.Y."/>
            <person name="Ma X.K."/>
            <person name="Ma L."/>
            <person name="Huang J."/>
            <person name="Chen G.Z."/>
            <person name="Huang M.Z."/>
            <person name="Huang L."/>
            <person name="Peng D.H."/>
            <person name="Luo Y.B."/>
            <person name="Zou S.Q."/>
            <person name="Chen S.P."/>
            <person name="Lan S."/>
            <person name="Tsai W.C."/>
            <person name="Van de Peer Y."/>
            <person name="Liu Z.J."/>
        </authorList>
    </citation>
    <scope>NUCLEOTIDE SEQUENCE [LARGE SCALE GENOMIC DNA]</scope>
    <source>
        <strain evidence="1">Lor287</strain>
    </source>
</reference>
<accession>A0AAP0C0E8</accession>